<sequence>CSFVGYSIWSTNSNSVWSVEYSPFVTNYSVGNSNVICSGSTDNTIRFWDVRSNNNELYMIKEDEGVLCFKFIGLKRKNKMKNVTYDLNLVRNNESRIIEEHILISYFFTESSRHNNSTFHAFQFSLLKYVQFFCFINQIKNICVKYFCFLKKGHVTSLFSKKIKLKNFLNINNMGNRTTTQNSPEREPQTKQSQQIITPFQTLKKLPATFWQSQCVQHEHELLICGGICQRDCYSYHTLKNEYKFVCKYPSDVTLIGHCVVKLIDNNNKDSNQITLLSFGSDYKGKNKHTLMMKYVSVWSNISKRSNKFKNCNEWIPFKGNHNHPIIIGRDSDDYLGVRALIGGIDNNLLFITYKYNNISVFDLNIFQFIKHDTLPTAKWIWYHCFVSKSENGQGRKMMKTNKQNYQMLLFCFNAGLSIEYDEDNNNFQFHKLPVCDDIAPFCAYAYVCINDIILFFGGWNCEFDGENAISKSVHKYSIRENKWMTFENTLPNPLKDCLGILNKEDNHIHIIGGKDDKNASVSTHMKTKVCEWYSLQLIHEINLLNMILVLALFQIMKFDNFFLIIFKILKRLTNNKLSVLLYLLSFFIYLLVFVFGYFFKNGDIS</sequence>
<evidence type="ECO:0000256" key="4">
    <source>
        <dbReference type="SAM" id="Phobius"/>
    </source>
</evidence>
<evidence type="ECO:0000313" key="6">
    <source>
        <dbReference type="Proteomes" id="UP000023152"/>
    </source>
</evidence>
<dbReference type="Gene3D" id="2.120.10.80">
    <property type="entry name" value="Kelch-type beta propeller"/>
    <property type="match status" value="1"/>
</dbReference>
<keyword evidence="2" id="KW-0677">Repeat</keyword>
<organism evidence="5 6">
    <name type="scientific">Reticulomyxa filosa</name>
    <dbReference type="NCBI Taxonomy" id="46433"/>
    <lineage>
        <taxon>Eukaryota</taxon>
        <taxon>Sar</taxon>
        <taxon>Rhizaria</taxon>
        <taxon>Retaria</taxon>
        <taxon>Foraminifera</taxon>
        <taxon>Monothalamids</taxon>
        <taxon>Reticulomyxidae</taxon>
        <taxon>Reticulomyxa</taxon>
    </lineage>
</organism>
<evidence type="ECO:0000256" key="2">
    <source>
        <dbReference type="ARBA" id="ARBA00022737"/>
    </source>
</evidence>
<dbReference type="InterPro" id="IPR019775">
    <property type="entry name" value="WD40_repeat_CS"/>
</dbReference>
<dbReference type="InterPro" id="IPR036322">
    <property type="entry name" value="WD40_repeat_dom_sf"/>
</dbReference>
<dbReference type="Proteomes" id="UP000023152">
    <property type="component" value="Unassembled WGS sequence"/>
</dbReference>
<feature type="repeat" description="WD" evidence="3">
    <location>
        <begin position="32"/>
        <end position="58"/>
    </location>
</feature>
<accession>X6PC80</accession>
<dbReference type="AlphaFoldDB" id="X6PC80"/>
<dbReference type="InterPro" id="IPR015943">
    <property type="entry name" value="WD40/YVTN_repeat-like_dom_sf"/>
</dbReference>
<keyword evidence="4" id="KW-1133">Transmembrane helix</keyword>
<proteinExistence type="predicted"/>
<dbReference type="Gene3D" id="2.130.10.10">
    <property type="entry name" value="YVTN repeat-like/Quinoprotein amine dehydrogenase"/>
    <property type="match status" value="1"/>
</dbReference>
<dbReference type="EMBL" id="ASPP01000981">
    <property type="protein sequence ID" value="ETO36125.1"/>
    <property type="molecule type" value="Genomic_DNA"/>
</dbReference>
<dbReference type="PROSITE" id="PS50082">
    <property type="entry name" value="WD_REPEATS_2"/>
    <property type="match status" value="1"/>
</dbReference>
<feature type="non-terminal residue" evidence="5">
    <location>
        <position position="1"/>
    </location>
</feature>
<name>X6PC80_RETFI</name>
<protein>
    <submittedName>
        <fullName evidence="5">Uncharacterized protein</fullName>
    </submittedName>
</protein>
<keyword evidence="4" id="KW-0472">Membrane</keyword>
<dbReference type="SUPFAM" id="SSF50978">
    <property type="entry name" value="WD40 repeat-like"/>
    <property type="match status" value="1"/>
</dbReference>
<evidence type="ECO:0000256" key="1">
    <source>
        <dbReference type="ARBA" id="ARBA00022574"/>
    </source>
</evidence>
<dbReference type="SUPFAM" id="SSF50965">
    <property type="entry name" value="Galactose oxidase, central domain"/>
    <property type="match status" value="1"/>
</dbReference>
<feature type="transmembrane region" description="Helical" evidence="4">
    <location>
        <begin position="544"/>
        <end position="566"/>
    </location>
</feature>
<evidence type="ECO:0000256" key="3">
    <source>
        <dbReference type="PROSITE-ProRule" id="PRU00221"/>
    </source>
</evidence>
<evidence type="ECO:0000313" key="5">
    <source>
        <dbReference type="EMBL" id="ETO36125.1"/>
    </source>
</evidence>
<comment type="caution">
    <text evidence="5">The sequence shown here is derived from an EMBL/GenBank/DDBJ whole genome shotgun (WGS) entry which is preliminary data.</text>
</comment>
<keyword evidence="6" id="KW-1185">Reference proteome</keyword>
<keyword evidence="1 3" id="KW-0853">WD repeat</keyword>
<dbReference type="PROSITE" id="PS00678">
    <property type="entry name" value="WD_REPEATS_1"/>
    <property type="match status" value="1"/>
</dbReference>
<feature type="transmembrane region" description="Helical" evidence="4">
    <location>
        <begin position="578"/>
        <end position="600"/>
    </location>
</feature>
<dbReference type="InterPro" id="IPR001680">
    <property type="entry name" value="WD40_rpt"/>
</dbReference>
<dbReference type="InterPro" id="IPR011043">
    <property type="entry name" value="Gal_Oxase/kelch_b-propeller"/>
</dbReference>
<gene>
    <name evidence="5" type="ORF">RFI_00938</name>
</gene>
<keyword evidence="4" id="KW-0812">Transmembrane</keyword>
<reference evidence="5 6" key="1">
    <citation type="journal article" date="2013" name="Curr. Biol.">
        <title>The Genome of the Foraminiferan Reticulomyxa filosa.</title>
        <authorList>
            <person name="Glockner G."/>
            <person name="Hulsmann N."/>
            <person name="Schleicher M."/>
            <person name="Noegel A.A."/>
            <person name="Eichinger L."/>
            <person name="Gallinger C."/>
            <person name="Pawlowski J."/>
            <person name="Sierra R."/>
            <person name="Euteneuer U."/>
            <person name="Pillet L."/>
            <person name="Moustafa A."/>
            <person name="Platzer M."/>
            <person name="Groth M."/>
            <person name="Szafranski K."/>
            <person name="Schliwa M."/>
        </authorList>
    </citation>
    <scope>NUCLEOTIDE SEQUENCE [LARGE SCALE GENOMIC DNA]</scope>
</reference>
<dbReference type="InterPro" id="IPR015915">
    <property type="entry name" value="Kelch-typ_b-propeller"/>
</dbReference>